<comment type="caution">
    <text evidence="2">The sequence shown here is derived from an EMBL/GenBank/DDBJ whole genome shotgun (WGS) entry which is preliminary data.</text>
</comment>
<sequence>MKKVFNVLAIIFAISLLFMVYITFSIEKNIQFRHWLSDHFQKVEIESNAPAVYFLGVDQIYTDTAPFLVSSPKFINLEWLKEVDATYQYDASEGVLSLIWNGHLLVVNANGTVTLNGENRSEKIEIKGIKDEIYIAADALNTLDGFDQIGIHITASEDQQTHVVTFDAIQYQVKQVKNKSYIFESADKLKKSQLFKPYPTIGDIRKPLVVVDRIGPKDQIVSYDINSEISIIYNGRTIGYGLRNQLTDSVDVNTYKYKTEDFYLDKQLIEGPIFLVWEAVYSKNPNTANIPKMNGVNVVSPTWIELKTAQGDITEKISTDYLDWSKRNNLNTWILATNAFDPDLTHELLTSYSGKKRFIEQLVNLCLKYNIDGINLDFENIYLADKAILSHFVNELAWQCNAFGIVLSMDVTVMNGSDNWSKCFDRRMLGKIVDYLVIMTYDEHWASSPISGPVSSYDWVEDSMKKIIEIVPNRKVVMGLPFYTRIWTESLSNDEANKVNVSSEAISMIAQNALIEEKALEPIWNEQEGLFYVSYIEENSIHKIWVENEVTLSKKASLAKKMALKGIACWRRGFEVPYVYDALLNEIQD</sequence>
<keyword evidence="3" id="KW-1185">Reference proteome</keyword>
<reference evidence="2 3" key="1">
    <citation type="submission" date="2020-11" db="EMBL/GenBank/DDBJ databases">
        <title>Fusibacter basophilias sp. nov.</title>
        <authorList>
            <person name="Qiu D."/>
        </authorList>
    </citation>
    <scope>NUCLEOTIDE SEQUENCE [LARGE SCALE GENOMIC DNA]</scope>
    <source>
        <strain evidence="2 3">Q10-2</strain>
    </source>
</reference>
<dbReference type="EMBL" id="JADKNH010000021">
    <property type="protein sequence ID" value="MBF4695807.1"/>
    <property type="molecule type" value="Genomic_DNA"/>
</dbReference>
<dbReference type="SUPFAM" id="SSF51445">
    <property type="entry name" value="(Trans)glycosidases"/>
    <property type="match status" value="1"/>
</dbReference>
<dbReference type="SMART" id="SM00636">
    <property type="entry name" value="Glyco_18"/>
    <property type="match status" value="1"/>
</dbReference>
<gene>
    <name evidence="2" type="ORF">ISU02_22140</name>
</gene>
<organism evidence="2 3">
    <name type="scientific">Fusibacter ferrireducens</name>
    <dbReference type="NCBI Taxonomy" id="2785058"/>
    <lineage>
        <taxon>Bacteria</taxon>
        <taxon>Bacillati</taxon>
        <taxon>Bacillota</taxon>
        <taxon>Clostridia</taxon>
        <taxon>Eubacteriales</taxon>
        <taxon>Eubacteriales Family XII. Incertae Sedis</taxon>
        <taxon>Fusibacter</taxon>
    </lineage>
</organism>
<dbReference type="PANTHER" id="PTHR46066:SF2">
    <property type="entry name" value="CHITINASE DOMAIN-CONTAINING PROTEIN 1"/>
    <property type="match status" value="1"/>
</dbReference>
<dbReference type="InterPro" id="IPR029070">
    <property type="entry name" value="Chitinase_insertion_sf"/>
</dbReference>
<protein>
    <recommendedName>
        <fullName evidence="1">GH18 domain-containing protein</fullName>
    </recommendedName>
</protein>
<dbReference type="Pfam" id="PF00704">
    <property type="entry name" value="Glyco_hydro_18"/>
    <property type="match status" value="1"/>
</dbReference>
<accession>A0ABR9ZZD4</accession>
<dbReference type="Gene3D" id="3.20.20.80">
    <property type="entry name" value="Glycosidases"/>
    <property type="match status" value="1"/>
</dbReference>
<feature type="domain" description="GH18" evidence="1">
    <location>
        <begin position="268"/>
        <end position="589"/>
    </location>
</feature>
<evidence type="ECO:0000259" key="1">
    <source>
        <dbReference type="PROSITE" id="PS51910"/>
    </source>
</evidence>
<evidence type="ECO:0000313" key="2">
    <source>
        <dbReference type="EMBL" id="MBF4695807.1"/>
    </source>
</evidence>
<dbReference type="InterPro" id="IPR001223">
    <property type="entry name" value="Glyco_hydro18_cat"/>
</dbReference>
<dbReference type="PROSITE" id="PS51910">
    <property type="entry name" value="GH18_2"/>
    <property type="match status" value="1"/>
</dbReference>
<dbReference type="Proteomes" id="UP000614200">
    <property type="component" value="Unassembled WGS sequence"/>
</dbReference>
<proteinExistence type="predicted"/>
<dbReference type="RefSeq" id="WP_194704047.1">
    <property type="nucleotide sequence ID" value="NZ_JADKNH010000021.1"/>
</dbReference>
<dbReference type="InterPro" id="IPR011583">
    <property type="entry name" value="Chitinase_II/V-like_cat"/>
</dbReference>
<dbReference type="PANTHER" id="PTHR46066">
    <property type="entry name" value="CHITINASE DOMAIN-CONTAINING PROTEIN 1 FAMILY MEMBER"/>
    <property type="match status" value="1"/>
</dbReference>
<evidence type="ECO:0000313" key="3">
    <source>
        <dbReference type="Proteomes" id="UP000614200"/>
    </source>
</evidence>
<dbReference type="InterPro" id="IPR017853">
    <property type="entry name" value="GH"/>
</dbReference>
<dbReference type="Gene3D" id="3.10.50.10">
    <property type="match status" value="1"/>
</dbReference>
<name>A0ABR9ZZD4_9FIRM</name>